<dbReference type="SUPFAM" id="SSF56235">
    <property type="entry name" value="N-terminal nucleophile aminohydrolases (Ntn hydrolases)"/>
    <property type="match status" value="1"/>
</dbReference>
<dbReference type="EMBL" id="JAUCMV010000005">
    <property type="protein sequence ID" value="KAK0399593.1"/>
    <property type="molecule type" value="Genomic_DNA"/>
</dbReference>
<evidence type="ECO:0000313" key="2">
    <source>
        <dbReference type="Proteomes" id="UP001175271"/>
    </source>
</evidence>
<evidence type="ECO:0000313" key="1">
    <source>
        <dbReference type="EMBL" id="KAK0399593.1"/>
    </source>
</evidence>
<dbReference type="AlphaFoldDB" id="A0AA39H5G6"/>
<organism evidence="1 2">
    <name type="scientific">Steinernema hermaphroditum</name>
    <dbReference type="NCBI Taxonomy" id="289476"/>
    <lineage>
        <taxon>Eukaryota</taxon>
        <taxon>Metazoa</taxon>
        <taxon>Ecdysozoa</taxon>
        <taxon>Nematoda</taxon>
        <taxon>Chromadorea</taxon>
        <taxon>Rhabditida</taxon>
        <taxon>Tylenchina</taxon>
        <taxon>Panagrolaimomorpha</taxon>
        <taxon>Strongyloidoidea</taxon>
        <taxon>Steinernematidae</taxon>
        <taxon>Steinernema</taxon>
    </lineage>
</organism>
<dbReference type="GO" id="GO:0005839">
    <property type="term" value="C:proteasome core complex"/>
    <property type="evidence" value="ECO:0007669"/>
    <property type="project" value="InterPro"/>
</dbReference>
<reference evidence="1" key="1">
    <citation type="submission" date="2023-06" db="EMBL/GenBank/DDBJ databases">
        <title>Genomic analysis of the entomopathogenic nematode Steinernema hermaphroditum.</title>
        <authorList>
            <person name="Schwarz E.M."/>
            <person name="Heppert J.K."/>
            <person name="Baniya A."/>
            <person name="Schwartz H.T."/>
            <person name="Tan C.-H."/>
            <person name="Antoshechkin I."/>
            <person name="Sternberg P.W."/>
            <person name="Goodrich-Blair H."/>
            <person name="Dillman A.R."/>
        </authorList>
    </citation>
    <scope>NUCLEOTIDE SEQUENCE</scope>
    <source>
        <strain evidence="1">PS9179</strain>
        <tissue evidence="1">Whole animal</tissue>
    </source>
</reference>
<accession>A0AA39H5G6</accession>
<dbReference type="Pfam" id="PF00227">
    <property type="entry name" value="Proteasome"/>
    <property type="match status" value="1"/>
</dbReference>
<dbReference type="InterPro" id="IPR029055">
    <property type="entry name" value="Ntn_hydrolases_N"/>
</dbReference>
<keyword evidence="2" id="KW-1185">Reference proteome</keyword>
<proteinExistence type="predicted"/>
<dbReference type="Proteomes" id="UP001175271">
    <property type="component" value="Unassembled WGS sequence"/>
</dbReference>
<name>A0AA39H5G6_9BILA</name>
<comment type="caution">
    <text evidence="1">The sequence shown here is derived from an EMBL/GenBank/DDBJ whole genome shotgun (WGS) entry which is preliminary data.</text>
</comment>
<sequence length="220" mass="24079">MNLTPFVGKRQGIAICKGSYLYNDNWNTEAAPDTSIVIAISSDEGIVLAIEKKPRLDGTLGAVSKVSNHIGIALPLDSNNRSAIIKSAEAKAQEHEMRHNKAIMPRALAEACAEVAIIAGYAQGCREVCIQCGNGECLTVFGVIFKEDKLEMLSDKARDGLMGAYFALNAITTRIGTKNFHVILLKNDGDQQGIFEQVENHQWNNLVKEQQYVTSDEVQI</sequence>
<dbReference type="GO" id="GO:0051603">
    <property type="term" value="P:proteolysis involved in protein catabolic process"/>
    <property type="evidence" value="ECO:0007669"/>
    <property type="project" value="InterPro"/>
</dbReference>
<gene>
    <name evidence="1" type="ORF">QR680_003125</name>
</gene>
<dbReference type="Gene3D" id="3.60.20.10">
    <property type="entry name" value="Glutamine Phosphoribosylpyrophosphate, subunit 1, domain 1"/>
    <property type="match status" value="1"/>
</dbReference>
<dbReference type="InterPro" id="IPR001353">
    <property type="entry name" value="Proteasome_sua/b"/>
</dbReference>
<protein>
    <submittedName>
        <fullName evidence="1">Uncharacterized protein</fullName>
    </submittedName>
</protein>